<dbReference type="InterPro" id="IPR045941">
    <property type="entry name" value="DUF6361"/>
</dbReference>
<comment type="caution">
    <text evidence="1">The sequence shown here is derived from an EMBL/GenBank/DDBJ whole genome shotgun (WGS) entry which is preliminary data.</text>
</comment>
<gene>
    <name evidence="1" type="ORF">GY22_01805</name>
</gene>
<dbReference type="Pfam" id="PF19888">
    <property type="entry name" value="DUF6361"/>
    <property type="match status" value="1"/>
</dbReference>
<dbReference type="RefSeq" id="WP_035923646.1">
    <property type="nucleotide sequence ID" value="NZ_JSUH01000001.1"/>
</dbReference>
<dbReference type="OrthoDB" id="1825624at2"/>
<reference evidence="1 2" key="1">
    <citation type="journal article" date="2003" name="Int. J. Syst. Evol. Microbiol.">
        <title>Kocuria polaris sp. nov., an orange-pigmented psychrophilic bacterium isolated from an Antarctic cyanobacterial mat sample.</title>
        <authorList>
            <person name="Reddy G.S."/>
            <person name="Prakash J.S."/>
            <person name="Prabahar V."/>
            <person name="Matsumoto G.I."/>
            <person name="Stackebrandt E."/>
            <person name="Shivaji S."/>
        </authorList>
    </citation>
    <scope>NUCLEOTIDE SEQUENCE [LARGE SCALE GENOMIC DNA]</scope>
    <source>
        <strain evidence="1 2">CMS 76or</strain>
    </source>
</reference>
<protein>
    <submittedName>
        <fullName evidence="1">Uncharacterized protein</fullName>
    </submittedName>
</protein>
<keyword evidence="2" id="KW-1185">Reference proteome</keyword>
<dbReference type="Proteomes" id="UP000030466">
    <property type="component" value="Unassembled WGS sequence"/>
</dbReference>
<dbReference type="AlphaFoldDB" id="A0A0A6VWV9"/>
<organism evidence="1 2">
    <name type="scientific">Kocuria rosea subsp. polaris</name>
    <dbReference type="NCBI Taxonomy" id="136273"/>
    <lineage>
        <taxon>Bacteria</taxon>
        <taxon>Bacillati</taxon>
        <taxon>Actinomycetota</taxon>
        <taxon>Actinomycetes</taxon>
        <taxon>Micrococcales</taxon>
        <taxon>Micrococcaceae</taxon>
        <taxon>Kocuria</taxon>
    </lineage>
</organism>
<accession>A0A0A6VWV9</accession>
<name>A0A0A6VWV9_KOCRO</name>
<proteinExistence type="predicted"/>
<sequence>MTSFLSWLDTDSRQRDQAMAVLDAFRDRTTVDELGVSSIRDAITHQLFPGSSVLQTRARYLLFIPWLVADAMTARNADAAVAELRRGEVRLIDMLADSDDRQGLIGGQARANLRRMPSAMYWAALRSYGITTSRSSIAGLLRDGVAHTAETRRAPREADDEHGPSMLRPGIDPHALLLRPRDWPQGTSFALTPAEADYLRGRIMTSHPESLYAWFLREEVEVETAERFVWEHPGAGEFPAAMAEWVEHGRAFSVLNRGAVLLYNLQLAEASEHAERTERYRADLIEWCAVVDGPDGLRNWSLDAFWRLLAGVGARISRPTRTFVDRWHELVVSRSGIVDDDGARELIAHRERSLKGPRARLVNPSALNAWSGASALAQLQYNWPIARRIIDDIQAGARVEVPA</sequence>
<dbReference type="EMBL" id="JSUH01000001">
    <property type="protein sequence ID" value="KHD99076.1"/>
    <property type="molecule type" value="Genomic_DNA"/>
</dbReference>
<evidence type="ECO:0000313" key="1">
    <source>
        <dbReference type="EMBL" id="KHD99076.1"/>
    </source>
</evidence>
<evidence type="ECO:0000313" key="2">
    <source>
        <dbReference type="Proteomes" id="UP000030466"/>
    </source>
</evidence>